<evidence type="ECO:0000256" key="4">
    <source>
        <dbReference type="ARBA" id="ARBA00022840"/>
    </source>
</evidence>
<evidence type="ECO:0000313" key="6">
    <source>
        <dbReference type="EMBL" id="MDF0479551.1"/>
    </source>
</evidence>
<dbReference type="InterPro" id="IPR003439">
    <property type="entry name" value="ABC_transporter-like_ATP-bd"/>
</dbReference>
<dbReference type="PROSITE" id="PS00211">
    <property type="entry name" value="ABC_TRANSPORTER_1"/>
    <property type="match status" value="1"/>
</dbReference>
<dbReference type="RefSeq" id="WP_275471170.1">
    <property type="nucleotide sequence ID" value="NZ_JAPDSH010000002.1"/>
</dbReference>
<dbReference type="PROSITE" id="PS50893">
    <property type="entry name" value="ABC_TRANSPORTER_2"/>
    <property type="match status" value="1"/>
</dbReference>
<evidence type="ECO:0000259" key="5">
    <source>
        <dbReference type="PROSITE" id="PS50893"/>
    </source>
</evidence>
<organism evidence="6 7">
    <name type="scientific">Vagococcus proximus</name>
    <dbReference type="NCBI Taxonomy" id="2991417"/>
    <lineage>
        <taxon>Bacteria</taxon>
        <taxon>Bacillati</taxon>
        <taxon>Bacillota</taxon>
        <taxon>Bacilli</taxon>
        <taxon>Lactobacillales</taxon>
        <taxon>Enterococcaceae</taxon>
        <taxon>Vagococcus</taxon>
    </lineage>
</organism>
<accession>A0ABT5X0M3</accession>
<keyword evidence="7" id="KW-1185">Reference proteome</keyword>
<evidence type="ECO:0000256" key="2">
    <source>
        <dbReference type="ARBA" id="ARBA00022448"/>
    </source>
</evidence>
<proteinExistence type="inferred from homology"/>
<comment type="similarity">
    <text evidence="1">Belongs to the ABC transporter superfamily.</text>
</comment>
<comment type="caution">
    <text evidence="6">The sequence shown here is derived from an EMBL/GenBank/DDBJ whole genome shotgun (WGS) entry which is preliminary data.</text>
</comment>
<evidence type="ECO:0000256" key="3">
    <source>
        <dbReference type="ARBA" id="ARBA00022741"/>
    </source>
</evidence>
<dbReference type="InterPro" id="IPR003593">
    <property type="entry name" value="AAA+_ATPase"/>
</dbReference>
<dbReference type="SUPFAM" id="SSF52540">
    <property type="entry name" value="P-loop containing nucleoside triphosphate hydrolases"/>
    <property type="match status" value="1"/>
</dbReference>
<name>A0ABT5X0M3_9ENTE</name>
<dbReference type="SMART" id="SM00382">
    <property type="entry name" value="AAA"/>
    <property type="match status" value="1"/>
</dbReference>
<sequence length="302" mass="34573">MLEVKDLSINYDDNVVLNNFNFCLSPGDFIGVLGSNGSGKSTLLNSLVGVYPNKSGGIIYNQKYLDKNHPFSSIGFSPQSQVMDWYLDVWSNVELGLRLANIDKHKIKEYCDFAIDIVSLNSAKKKIVDTLSGGQQQRVQIARAIAHKPNIYILDEPTTGLDVESSEKLLDFLLLESQNNKGVIISTHDISLLECFCTKILFIKDNKIEFFGCKEEFMKEQMIRFYIEFEYKITDAEFSWLKKNINEYQVINPFSIEIFTPNTTDHTIFSIINTFPKDTFNIKNISSNVINLRETYLNKVKH</sequence>
<gene>
    <name evidence="6" type="ORF">OL233_04540</name>
</gene>
<dbReference type="InterPro" id="IPR027417">
    <property type="entry name" value="P-loop_NTPase"/>
</dbReference>
<dbReference type="InterPro" id="IPR017871">
    <property type="entry name" value="ABC_transporter-like_CS"/>
</dbReference>
<dbReference type="PANTHER" id="PTHR42711">
    <property type="entry name" value="ABC TRANSPORTER ATP-BINDING PROTEIN"/>
    <property type="match status" value="1"/>
</dbReference>
<dbReference type="InterPro" id="IPR050763">
    <property type="entry name" value="ABC_transporter_ATP-binding"/>
</dbReference>
<keyword evidence="4 6" id="KW-0067">ATP-binding</keyword>
<dbReference type="GO" id="GO:0005524">
    <property type="term" value="F:ATP binding"/>
    <property type="evidence" value="ECO:0007669"/>
    <property type="project" value="UniProtKB-KW"/>
</dbReference>
<evidence type="ECO:0000313" key="7">
    <source>
        <dbReference type="Proteomes" id="UP001147148"/>
    </source>
</evidence>
<dbReference type="Gene3D" id="3.40.50.300">
    <property type="entry name" value="P-loop containing nucleotide triphosphate hydrolases"/>
    <property type="match status" value="1"/>
</dbReference>
<dbReference type="Proteomes" id="UP001147148">
    <property type="component" value="Unassembled WGS sequence"/>
</dbReference>
<feature type="domain" description="ABC transporter" evidence="5">
    <location>
        <begin position="2"/>
        <end position="230"/>
    </location>
</feature>
<keyword evidence="3" id="KW-0547">Nucleotide-binding</keyword>
<evidence type="ECO:0000256" key="1">
    <source>
        <dbReference type="ARBA" id="ARBA00005417"/>
    </source>
</evidence>
<keyword evidence="2" id="KW-0813">Transport</keyword>
<reference evidence="6" key="1">
    <citation type="submission" date="2022-10" db="EMBL/GenBank/DDBJ databases">
        <title>Vagococcus sp. isolated from poultry meat.</title>
        <authorList>
            <person name="Johansson P."/>
            <person name="Bjorkroth J."/>
        </authorList>
    </citation>
    <scope>NUCLEOTIDE SEQUENCE</scope>
    <source>
        <strain evidence="6">PNs007</strain>
    </source>
</reference>
<dbReference type="EMBL" id="JAPDSH010000002">
    <property type="protein sequence ID" value="MDF0479551.1"/>
    <property type="molecule type" value="Genomic_DNA"/>
</dbReference>
<protein>
    <submittedName>
        <fullName evidence="6">ABC transporter ATP-binding protein</fullName>
    </submittedName>
</protein>
<dbReference type="Pfam" id="PF00005">
    <property type="entry name" value="ABC_tran"/>
    <property type="match status" value="1"/>
</dbReference>
<dbReference type="PANTHER" id="PTHR42711:SF5">
    <property type="entry name" value="ABC TRANSPORTER ATP-BINDING PROTEIN NATA"/>
    <property type="match status" value="1"/>
</dbReference>